<proteinExistence type="predicted"/>
<dbReference type="EMBL" id="CAVMBE010000009">
    <property type="protein sequence ID" value="CAK3881240.1"/>
    <property type="molecule type" value="Genomic_DNA"/>
</dbReference>
<feature type="compositionally biased region" description="Basic and acidic residues" evidence="1">
    <location>
        <begin position="16"/>
        <end position="26"/>
    </location>
</feature>
<evidence type="ECO:0000313" key="3">
    <source>
        <dbReference type="Proteomes" id="UP001296104"/>
    </source>
</evidence>
<dbReference type="AlphaFoldDB" id="A0AAI8YUC4"/>
<organism evidence="2 3">
    <name type="scientific">Lecanosticta acicola</name>
    <dbReference type="NCBI Taxonomy" id="111012"/>
    <lineage>
        <taxon>Eukaryota</taxon>
        <taxon>Fungi</taxon>
        <taxon>Dikarya</taxon>
        <taxon>Ascomycota</taxon>
        <taxon>Pezizomycotina</taxon>
        <taxon>Dothideomycetes</taxon>
        <taxon>Dothideomycetidae</taxon>
        <taxon>Mycosphaerellales</taxon>
        <taxon>Mycosphaerellaceae</taxon>
        <taxon>Lecanosticta</taxon>
    </lineage>
</organism>
<feature type="region of interest" description="Disordered" evidence="1">
    <location>
        <begin position="1"/>
        <end position="35"/>
    </location>
</feature>
<name>A0AAI8YUC4_9PEZI</name>
<comment type="caution">
    <text evidence="2">The sequence shown here is derived from an EMBL/GenBank/DDBJ whole genome shotgun (WGS) entry which is preliminary data.</text>
</comment>
<sequence>MSTINTYPVQHLRPTQRADQRTDRQHTHPHRPTGSSTVAEIIEYIEGLVRTQVQTVNDRDFDFTSPIWQEKASFWRAEIGLMSDKTLTLTQWVDSWRLLDELYPDYYVKILDMTSTVNEADRSAEVYGNIQIEGMPLGLIRSAVGIASFGVVQGKWVAVKHKTISGFDDKTMLG</sequence>
<keyword evidence="3" id="KW-1185">Reference proteome</keyword>
<dbReference type="Proteomes" id="UP001296104">
    <property type="component" value="Unassembled WGS sequence"/>
</dbReference>
<reference evidence="2" key="1">
    <citation type="submission" date="2023-11" db="EMBL/GenBank/DDBJ databases">
        <authorList>
            <person name="Alioto T."/>
            <person name="Alioto T."/>
            <person name="Gomez Garrido J."/>
        </authorList>
    </citation>
    <scope>NUCLEOTIDE SEQUENCE</scope>
</reference>
<evidence type="ECO:0000313" key="2">
    <source>
        <dbReference type="EMBL" id="CAK3881240.1"/>
    </source>
</evidence>
<accession>A0AAI8YUC4</accession>
<evidence type="ECO:0000256" key="1">
    <source>
        <dbReference type="SAM" id="MobiDB-lite"/>
    </source>
</evidence>
<gene>
    <name evidence="2" type="ORF">LECACI_7A002147</name>
</gene>
<protein>
    <recommendedName>
        <fullName evidence="4">SnoaL-like domain-containing protein</fullName>
    </recommendedName>
</protein>
<evidence type="ECO:0008006" key="4">
    <source>
        <dbReference type="Google" id="ProtNLM"/>
    </source>
</evidence>